<name>A0A2T2P8D4_CORCC</name>
<evidence type="ECO:0000259" key="3">
    <source>
        <dbReference type="Pfam" id="PF05368"/>
    </source>
</evidence>
<dbReference type="EMBL" id="KZ678128">
    <property type="protein sequence ID" value="PSN73911.1"/>
    <property type="molecule type" value="Genomic_DNA"/>
</dbReference>
<dbReference type="Gene3D" id="3.40.50.720">
    <property type="entry name" value="NAD(P)-binding Rossmann-like Domain"/>
    <property type="match status" value="1"/>
</dbReference>
<sequence>MSKTIVIVGLTGNQGSSVAHAFLQDPTWKVRGITRDPSKPSAQQWTTKGVQVVRADLDDPTSLTAAFAGATAIFGVTDFMGLFADPDTHRRAAEQGRTPNEVAMDREVRQGKNIVDAAAATLGSLDRFVLSTLSETKKWSGGKITFNLHFDGKAAFAEYARERYPELWAKTSLLQMGVFAENWRMGMTVPKKVGEGVFKLQAPQSGERKFPLVDVEADTGSFVRALVASPPGQNFVGASAYLNWNEWCAIWARVHGVELSFERLPYEVLENSMGPLGREMADMFRYIEEFGYDGSDPSVVYPWDLEKKGGVHVPVTSVEDYIKRQDWSSVLNA</sequence>
<dbReference type="Proteomes" id="UP000240883">
    <property type="component" value="Unassembled WGS sequence"/>
</dbReference>
<evidence type="ECO:0000256" key="2">
    <source>
        <dbReference type="ARBA" id="ARBA00022857"/>
    </source>
</evidence>
<reference evidence="4 5" key="1">
    <citation type="journal article" date="2018" name="Front. Microbiol.">
        <title>Genome-Wide Analysis of Corynespora cassiicola Leaf Fall Disease Putative Effectors.</title>
        <authorList>
            <person name="Lopez D."/>
            <person name="Ribeiro S."/>
            <person name="Label P."/>
            <person name="Fumanal B."/>
            <person name="Venisse J.S."/>
            <person name="Kohler A."/>
            <person name="de Oliveira R.R."/>
            <person name="Labutti K."/>
            <person name="Lipzen A."/>
            <person name="Lail K."/>
            <person name="Bauer D."/>
            <person name="Ohm R.A."/>
            <person name="Barry K.W."/>
            <person name="Spatafora J."/>
            <person name="Grigoriev I.V."/>
            <person name="Martin F.M."/>
            <person name="Pujade-Renaud V."/>
        </authorList>
    </citation>
    <scope>NUCLEOTIDE SEQUENCE [LARGE SCALE GENOMIC DNA]</scope>
    <source>
        <strain evidence="4 5">Philippines</strain>
    </source>
</reference>
<dbReference type="SUPFAM" id="SSF51735">
    <property type="entry name" value="NAD(P)-binding Rossmann-fold domains"/>
    <property type="match status" value="1"/>
</dbReference>
<dbReference type="InterPro" id="IPR008030">
    <property type="entry name" value="NmrA-like"/>
</dbReference>
<dbReference type="InterPro" id="IPR036291">
    <property type="entry name" value="NAD(P)-bd_dom_sf"/>
</dbReference>
<protein>
    <submittedName>
        <fullName evidence="4">NAD(P)-binding protein</fullName>
    </submittedName>
</protein>
<dbReference type="PANTHER" id="PTHR42748:SF26">
    <property type="entry name" value="NMRA-LIKE DOMAIN-CONTAINING PROTEIN"/>
    <property type="match status" value="1"/>
</dbReference>
<dbReference type="AlphaFoldDB" id="A0A2T2P8D4"/>
<evidence type="ECO:0000256" key="1">
    <source>
        <dbReference type="ARBA" id="ARBA00006328"/>
    </source>
</evidence>
<organism evidence="4 5">
    <name type="scientific">Corynespora cassiicola Philippines</name>
    <dbReference type="NCBI Taxonomy" id="1448308"/>
    <lineage>
        <taxon>Eukaryota</taxon>
        <taxon>Fungi</taxon>
        <taxon>Dikarya</taxon>
        <taxon>Ascomycota</taxon>
        <taxon>Pezizomycotina</taxon>
        <taxon>Dothideomycetes</taxon>
        <taxon>Pleosporomycetidae</taxon>
        <taxon>Pleosporales</taxon>
        <taxon>Corynesporascaceae</taxon>
        <taxon>Corynespora</taxon>
    </lineage>
</organism>
<proteinExistence type="inferred from homology"/>
<evidence type="ECO:0000313" key="5">
    <source>
        <dbReference type="Proteomes" id="UP000240883"/>
    </source>
</evidence>
<comment type="similarity">
    <text evidence="1">Belongs to the NmrA-type oxidoreductase family.</text>
</comment>
<dbReference type="STRING" id="1448308.A0A2T2P8D4"/>
<keyword evidence="2" id="KW-0521">NADP</keyword>
<gene>
    <name evidence="4" type="ORF">BS50DRAFT_595430</name>
</gene>
<dbReference type="CDD" id="cd05251">
    <property type="entry name" value="NmrA_like_SDR_a"/>
    <property type="match status" value="1"/>
</dbReference>
<dbReference type="OrthoDB" id="3358371at2759"/>
<accession>A0A2T2P8D4</accession>
<feature type="domain" description="NmrA-like" evidence="3">
    <location>
        <begin position="1"/>
        <end position="297"/>
    </location>
</feature>
<dbReference type="PANTHER" id="PTHR42748">
    <property type="entry name" value="NITROGEN METABOLITE REPRESSION PROTEIN NMRA FAMILY MEMBER"/>
    <property type="match status" value="1"/>
</dbReference>
<evidence type="ECO:0000313" key="4">
    <source>
        <dbReference type="EMBL" id="PSN73911.1"/>
    </source>
</evidence>
<dbReference type="Gene3D" id="3.90.25.10">
    <property type="entry name" value="UDP-galactose 4-epimerase, domain 1"/>
    <property type="match status" value="1"/>
</dbReference>
<dbReference type="InterPro" id="IPR051164">
    <property type="entry name" value="NmrA-like_oxidored"/>
</dbReference>
<keyword evidence="5" id="KW-1185">Reference proteome</keyword>
<dbReference type="Pfam" id="PF05368">
    <property type="entry name" value="NmrA"/>
    <property type="match status" value="1"/>
</dbReference>
<dbReference type="GO" id="GO:0005634">
    <property type="term" value="C:nucleus"/>
    <property type="evidence" value="ECO:0007669"/>
    <property type="project" value="TreeGrafter"/>
</dbReference>